<evidence type="ECO:0000256" key="1">
    <source>
        <dbReference type="SAM" id="Phobius"/>
    </source>
</evidence>
<keyword evidence="1" id="KW-0812">Transmembrane</keyword>
<keyword evidence="1" id="KW-0472">Membrane</keyword>
<feature type="transmembrane region" description="Helical" evidence="1">
    <location>
        <begin position="62"/>
        <end position="84"/>
    </location>
</feature>
<name>A0ABR2GTX8_9EUKA</name>
<evidence type="ECO:0000313" key="2">
    <source>
        <dbReference type="EMBL" id="KAK8837012.1"/>
    </source>
</evidence>
<evidence type="ECO:0000313" key="3">
    <source>
        <dbReference type="Proteomes" id="UP001470230"/>
    </source>
</evidence>
<feature type="transmembrane region" description="Helical" evidence="1">
    <location>
        <begin position="135"/>
        <end position="153"/>
    </location>
</feature>
<dbReference type="Proteomes" id="UP001470230">
    <property type="component" value="Unassembled WGS sequence"/>
</dbReference>
<dbReference type="EMBL" id="JAPFFF010000062">
    <property type="protein sequence ID" value="KAK8837012.1"/>
    <property type="molecule type" value="Genomic_DNA"/>
</dbReference>
<keyword evidence="1" id="KW-1133">Transmembrane helix</keyword>
<feature type="transmembrane region" description="Helical" evidence="1">
    <location>
        <begin position="23"/>
        <end position="42"/>
    </location>
</feature>
<accession>A0ABR2GTX8</accession>
<proteinExistence type="predicted"/>
<gene>
    <name evidence="2" type="ORF">M9Y10_037051</name>
</gene>
<keyword evidence="3" id="KW-1185">Reference proteome</keyword>
<comment type="caution">
    <text evidence="2">The sequence shown here is derived from an EMBL/GenBank/DDBJ whole genome shotgun (WGS) entry which is preliminary data.</text>
</comment>
<organism evidence="2 3">
    <name type="scientific">Tritrichomonas musculus</name>
    <dbReference type="NCBI Taxonomy" id="1915356"/>
    <lineage>
        <taxon>Eukaryota</taxon>
        <taxon>Metamonada</taxon>
        <taxon>Parabasalia</taxon>
        <taxon>Tritrichomonadida</taxon>
        <taxon>Tritrichomonadidae</taxon>
        <taxon>Tritrichomonas</taxon>
    </lineage>
</organism>
<protein>
    <submittedName>
        <fullName evidence="2">Uncharacterized protein</fullName>
    </submittedName>
</protein>
<reference evidence="2 3" key="1">
    <citation type="submission" date="2024-04" db="EMBL/GenBank/DDBJ databases">
        <title>Tritrichomonas musculus Genome.</title>
        <authorList>
            <person name="Alves-Ferreira E."/>
            <person name="Grigg M."/>
            <person name="Lorenzi H."/>
            <person name="Galac M."/>
        </authorList>
    </citation>
    <scope>NUCLEOTIDE SEQUENCE [LARGE SCALE GENOMIC DNA]</scope>
    <source>
        <strain evidence="2 3">EAF2021</strain>
    </source>
</reference>
<sequence length="192" mass="22120">MFCESCINTLRVFGVPMGCLKKLIYIIAFLMELYTFFGRIIYGGVYWGKLRYWNDGYSQTDHLWLIALLQWIFGIVLPIGSFIVNCMIIHSTRSSNCNPVHMIFPPDVAAKIAFKYSDFPSEAYYNERCSKPRKLFISFLVCGLVSSVIIVIYKVSEFFSPGDNYKDEAEDDARAIEKDEENLKNETNVLSH</sequence>